<gene>
    <name evidence="2" type="ORF">SNE40_008996</name>
</gene>
<feature type="compositionally biased region" description="Polar residues" evidence="1">
    <location>
        <begin position="133"/>
        <end position="150"/>
    </location>
</feature>
<reference evidence="2 3" key="1">
    <citation type="submission" date="2024-01" db="EMBL/GenBank/DDBJ databases">
        <title>The genome of the rayed Mediterranean limpet Patella caerulea (Linnaeus, 1758).</title>
        <authorList>
            <person name="Anh-Thu Weber A."/>
            <person name="Halstead-Nussloch G."/>
        </authorList>
    </citation>
    <scope>NUCLEOTIDE SEQUENCE [LARGE SCALE GENOMIC DNA]</scope>
    <source>
        <strain evidence="2">AATW-2023a</strain>
        <tissue evidence="2">Whole specimen</tissue>
    </source>
</reference>
<sequence>MNMLYFTEEGTELCHKHKSQEEHVEKDEKKPIESSVSPVTSENMEPQEPEENIEKRHKMSKHKLKAMRERLQEMNSKTQNYLDNIQITMKELEDLEGISQRMTIEHDDDEDNDGENTEHSKQDKENKEVKTNLPASNDNNSNAFFLTEGN</sequence>
<name>A0AAN8JQ88_PATCE</name>
<evidence type="ECO:0000313" key="3">
    <source>
        <dbReference type="Proteomes" id="UP001347796"/>
    </source>
</evidence>
<feature type="region of interest" description="Disordered" evidence="1">
    <location>
        <begin position="16"/>
        <end position="63"/>
    </location>
</feature>
<evidence type="ECO:0000313" key="2">
    <source>
        <dbReference type="EMBL" id="KAK6181057.1"/>
    </source>
</evidence>
<dbReference type="EMBL" id="JAZGQO010000007">
    <property type="protein sequence ID" value="KAK6181057.1"/>
    <property type="molecule type" value="Genomic_DNA"/>
</dbReference>
<keyword evidence="3" id="KW-1185">Reference proteome</keyword>
<evidence type="ECO:0000256" key="1">
    <source>
        <dbReference type="SAM" id="MobiDB-lite"/>
    </source>
</evidence>
<protein>
    <submittedName>
        <fullName evidence="2">Uncharacterized protein</fullName>
    </submittedName>
</protein>
<feature type="compositionally biased region" description="Basic and acidic residues" evidence="1">
    <location>
        <begin position="19"/>
        <end position="32"/>
    </location>
</feature>
<feature type="compositionally biased region" description="Polar residues" evidence="1">
    <location>
        <begin position="34"/>
        <end position="44"/>
    </location>
</feature>
<comment type="caution">
    <text evidence="2">The sequence shown here is derived from an EMBL/GenBank/DDBJ whole genome shotgun (WGS) entry which is preliminary data.</text>
</comment>
<proteinExistence type="predicted"/>
<dbReference type="AlphaFoldDB" id="A0AAN8JQ88"/>
<organism evidence="2 3">
    <name type="scientific">Patella caerulea</name>
    <name type="common">Rayed Mediterranean limpet</name>
    <dbReference type="NCBI Taxonomy" id="87958"/>
    <lineage>
        <taxon>Eukaryota</taxon>
        <taxon>Metazoa</taxon>
        <taxon>Spiralia</taxon>
        <taxon>Lophotrochozoa</taxon>
        <taxon>Mollusca</taxon>
        <taxon>Gastropoda</taxon>
        <taxon>Patellogastropoda</taxon>
        <taxon>Patelloidea</taxon>
        <taxon>Patellidae</taxon>
        <taxon>Patella</taxon>
    </lineage>
</organism>
<dbReference type="Proteomes" id="UP001347796">
    <property type="component" value="Unassembled WGS sequence"/>
</dbReference>
<feature type="compositionally biased region" description="Basic and acidic residues" evidence="1">
    <location>
        <begin position="116"/>
        <end position="130"/>
    </location>
</feature>
<feature type="compositionally biased region" description="Acidic residues" evidence="1">
    <location>
        <begin position="106"/>
        <end position="115"/>
    </location>
</feature>
<accession>A0AAN8JQ88</accession>
<feature type="region of interest" description="Disordered" evidence="1">
    <location>
        <begin position="96"/>
        <end position="150"/>
    </location>
</feature>